<comment type="caution">
    <text evidence="3">The sequence shown here is derived from an EMBL/GenBank/DDBJ whole genome shotgun (WGS) entry which is preliminary data.</text>
</comment>
<feature type="non-terminal residue" evidence="3">
    <location>
        <position position="133"/>
    </location>
</feature>
<name>A0A0F9ESB1_9ZZZZ</name>
<accession>A0A0F9ESB1</accession>
<dbReference type="Pfam" id="PF14691">
    <property type="entry name" value="Fer4_20"/>
    <property type="match status" value="1"/>
</dbReference>
<dbReference type="SUPFAM" id="SSF46548">
    <property type="entry name" value="alpha-helical ferredoxin"/>
    <property type="match status" value="1"/>
</dbReference>
<dbReference type="PANTHER" id="PTHR43073:SF2">
    <property type="entry name" value="DIHYDROPYRIMIDINE DEHYDROGENASE [NADP(+)]"/>
    <property type="match status" value="1"/>
</dbReference>
<evidence type="ECO:0000256" key="1">
    <source>
        <dbReference type="ARBA" id="ARBA00023002"/>
    </source>
</evidence>
<proteinExistence type="predicted"/>
<dbReference type="Gene3D" id="1.10.1060.10">
    <property type="entry name" value="Alpha-helical ferredoxin"/>
    <property type="match status" value="1"/>
</dbReference>
<evidence type="ECO:0000259" key="2">
    <source>
        <dbReference type="Pfam" id="PF14691"/>
    </source>
</evidence>
<evidence type="ECO:0000313" key="3">
    <source>
        <dbReference type="EMBL" id="KKL69196.1"/>
    </source>
</evidence>
<feature type="domain" description="Dihydroprymidine dehydrogenase" evidence="2">
    <location>
        <begin position="10"/>
        <end position="111"/>
    </location>
</feature>
<gene>
    <name evidence="3" type="ORF">LCGC14_2117400</name>
</gene>
<dbReference type="GO" id="GO:0002058">
    <property type="term" value="F:uracil binding"/>
    <property type="evidence" value="ECO:0007669"/>
    <property type="project" value="TreeGrafter"/>
</dbReference>
<dbReference type="GO" id="GO:0006210">
    <property type="term" value="P:thymine catabolic process"/>
    <property type="evidence" value="ECO:0007669"/>
    <property type="project" value="TreeGrafter"/>
</dbReference>
<protein>
    <recommendedName>
        <fullName evidence="2">Dihydroprymidine dehydrogenase domain-containing protein</fullName>
    </recommendedName>
</protein>
<sequence>MNEHLVNQLKMEEGLTPYQAFAEADRCLLCYDAPCSKGCIGNTDPGTFIRKLKLRNIKGAIATIKSNNILGGVCGALCPTSDLCVKECSATSIDRPIQIGKLQRFLLEYGWKLNFNPVLKTKTRGIKIAVVGS</sequence>
<dbReference type="InterPro" id="IPR009051">
    <property type="entry name" value="Helical_ferredxn"/>
</dbReference>
<organism evidence="3">
    <name type="scientific">marine sediment metagenome</name>
    <dbReference type="NCBI Taxonomy" id="412755"/>
    <lineage>
        <taxon>unclassified sequences</taxon>
        <taxon>metagenomes</taxon>
        <taxon>ecological metagenomes</taxon>
    </lineage>
</organism>
<dbReference type="GO" id="GO:0017113">
    <property type="term" value="F:dihydropyrimidine dehydrogenase (NADP+) activity"/>
    <property type="evidence" value="ECO:0007669"/>
    <property type="project" value="TreeGrafter"/>
</dbReference>
<dbReference type="AlphaFoldDB" id="A0A0F9ESB1"/>
<dbReference type="PANTHER" id="PTHR43073">
    <property type="entry name" value="DIHYDROPYRIMIDINE DEHYDROGENASE [NADP(+)]"/>
    <property type="match status" value="1"/>
</dbReference>
<dbReference type="EMBL" id="LAZR01026292">
    <property type="protein sequence ID" value="KKL69196.1"/>
    <property type="molecule type" value="Genomic_DNA"/>
</dbReference>
<reference evidence="3" key="1">
    <citation type="journal article" date="2015" name="Nature">
        <title>Complex archaea that bridge the gap between prokaryotes and eukaryotes.</title>
        <authorList>
            <person name="Spang A."/>
            <person name="Saw J.H."/>
            <person name="Jorgensen S.L."/>
            <person name="Zaremba-Niedzwiedzka K."/>
            <person name="Martijn J."/>
            <person name="Lind A.E."/>
            <person name="van Eijk R."/>
            <person name="Schleper C."/>
            <person name="Guy L."/>
            <person name="Ettema T.J."/>
        </authorList>
    </citation>
    <scope>NUCLEOTIDE SEQUENCE</scope>
</reference>
<dbReference type="GO" id="GO:0006212">
    <property type="term" value="P:uracil catabolic process"/>
    <property type="evidence" value="ECO:0007669"/>
    <property type="project" value="TreeGrafter"/>
</dbReference>
<keyword evidence="1" id="KW-0560">Oxidoreductase</keyword>
<dbReference type="GO" id="GO:0050661">
    <property type="term" value="F:NADP binding"/>
    <property type="evidence" value="ECO:0007669"/>
    <property type="project" value="TreeGrafter"/>
</dbReference>
<dbReference type="GO" id="GO:0051536">
    <property type="term" value="F:iron-sulfur cluster binding"/>
    <property type="evidence" value="ECO:0007669"/>
    <property type="project" value="InterPro"/>
</dbReference>
<dbReference type="InterPro" id="IPR028261">
    <property type="entry name" value="DPD_II"/>
</dbReference>